<accession>A0A254N4S9</accession>
<evidence type="ECO:0000256" key="3">
    <source>
        <dbReference type="ARBA" id="ARBA00023125"/>
    </source>
</evidence>
<dbReference type="Pfam" id="PF03466">
    <property type="entry name" value="LysR_substrate"/>
    <property type="match status" value="1"/>
</dbReference>
<keyword evidence="2" id="KW-0805">Transcription regulation</keyword>
<dbReference type="Gene3D" id="1.10.10.10">
    <property type="entry name" value="Winged helix-like DNA-binding domain superfamily/Winged helix DNA-binding domain"/>
    <property type="match status" value="1"/>
</dbReference>
<dbReference type="Pfam" id="PF00126">
    <property type="entry name" value="HTH_1"/>
    <property type="match status" value="1"/>
</dbReference>
<dbReference type="CDD" id="cd08414">
    <property type="entry name" value="PBP2_LTTR_aromatics_like"/>
    <property type="match status" value="1"/>
</dbReference>
<feature type="domain" description="HTH lysR-type" evidence="5">
    <location>
        <begin position="9"/>
        <end position="66"/>
    </location>
</feature>
<evidence type="ECO:0000256" key="1">
    <source>
        <dbReference type="ARBA" id="ARBA00009437"/>
    </source>
</evidence>
<dbReference type="PANTHER" id="PTHR30346:SF17">
    <property type="entry name" value="LYSR FAMILY TRANSCRIPTIONAL REGULATOR"/>
    <property type="match status" value="1"/>
</dbReference>
<dbReference type="OrthoDB" id="8807047at2"/>
<dbReference type="FunFam" id="1.10.10.10:FF:000001">
    <property type="entry name" value="LysR family transcriptional regulator"/>
    <property type="match status" value="1"/>
</dbReference>
<dbReference type="PANTHER" id="PTHR30346">
    <property type="entry name" value="TRANSCRIPTIONAL DUAL REGULATOR HCAR-RELATED"/>
    <property type="match status" value="1"/>
</dbReference>
<comment type="caution">
    <text evidence="6">The sequence shown here is derived from an EMBL/GenBank/DDBJ whole genome shotgun (WGS) entry which is preliminary data.</text>
</comment>
<comment type="similarity">
    <text evidence="1">Belongs to the LysR transcriptional regulatory family.</text>
</comment>
<dbReference type="SUPFAM" id="SSF53850">
    <property type="entry name" value="Periplasmic binding protein-like II"/>
    <property type="match status" value="1"/>
</dbReference>
<evidence type="ECO:0000256" key="2">
    <source>
        <dbReference type="ARBA" id="ARBA00023015"/>
    </source>
</evidence>
<dbReference type="GO" id="GO:0003700">
    <property type="term" value="F:DNA-binding transcription factor activity"/>
    <property type="evidence" value="ECO:0007669"/>
    <property type="project" value="InterPro"/>
</dbReference>
<dbReference type="Gene3D" id="3.40.190.10">
    <property type="entry name" value="Periplasmic binding protein-like II"/>
    <property type="match status" value="2"/>
</dbReference>
<dbReference type="GO" id="GO:0032993">
    <property type="term" value="C:protein-DNA complex"/>
    <property type="evidence" value="ECO:0007669"/>
    <property type="project" value="TreeGrafter"/>
</dbReference>
<evidence type="ECO:0000259" key="5">
    <source>
        <dbReference type="PROSITE" id="PS50931"/>
    </source>
</evidence>
<dbReference type="EMBL" id="NISI01000006">
    <property type="protein sequence ID" value="OWR03086.1"/>
    <property type="molecule type" value="Genomic_DNA"/>
</dbReference>
<sequence>MNTAAHRSIDIRQLRYFLVVAEELNFRRAAERLHLTQPPLSRQIAALEAALGVSLLDRSGPGTRLTAAGEQARAAFAQAVQAFDAAVAGVAAGEPTDPERLRLGLPWWMDMSAFATLDRAWRDATRQAPLEPLLATGPELLAALLKRTLDAALIAMPHDLQGLRHAEVATLAHVAVVPASSPLARKRALRLADLQDGPVFLRFARRVNPALWTHYQRQYEALGFQPAREADAPGTSATIAQIAAGRGCTLLPSGLARQRYPGVAYRRLLDPVTVQVHLVFREGLAPALVQALTDQGALFTQVLG</sequence>
<dbReference type="Proteomes" id="UP000197446">
    <property type="component" value="Unassembled WGS sequence"/>
</dbReference>
<dbReference type="GO" id="GO:0003677">
    <property type="term" value="F:DNA binding"/>
    <property type="evidence" value="ECO:0007669"/>
    <property type="project" value="UniProtKB-KW"/>
</dbReference>
<keyword evidence="3" id="KW-0238">DNA-binding</keyword>
<organism evidence="6 7">
    <name type="scientific">Roseateles puraquae</name>
    <dbReference type="NCBI Taxonomy" id="431059"/>
    <lineage>
        <taxon>Bacteria</taxon>
        <taxon>Pseudomonadati</taxon>
        <taxon>Pseudomonadota</taxon>
        <taxon>Betaproteobacteria</taxon>
        <taxon>Burkholderiales</taxon>
        <taxon>Sphaerotilaceae</taxon>
        <taxon>Roseateles</taxon>
    </lineage>
</organism>
<dbReference type="SUPFAM" id="SSF46785">
    <property type="entry name" value="Winged helix' DNA-binding domain"/>
    <property type="match status" value="1"/>
</dbReference>
<dbReference type="InterPro" id="IPR000847">
    <property type="entry name" value="LysR_HTH_N"/>
</dbReference>
<dbReference type="PRINTS" id="PR00039">
    <property type="entry name" value="HTHLYSR"/>
</dbReference>
<dbReference type="InterPro" id="IPR036388">
    <property type="entry name" value="WH-like_DNA-bd_sf"/>
</dbReference>
<evidence type="ECO:0000313" key="6">
    <source>
        <dbReference type="EMBL" id="OWR03086.1"/>
    </source>
</evidence>
<evidence type="ECO:0000313" key="7">
    <source>
        <dbReference type="Proteomes" id="UP000197446"/>
    </source>
</evidence>
<dbReference type="InterPro" id="IPR005119">
    <property type="entry name" value="LysR_subst-bd"/>
</dbReference>
<dbReference type="InterPro" id="IPR036390">
    <property type="entry name" value="WH_DNA-bd_sf"/>
</dbReference>
<keyword evidence="4" id="KW-0804">Transcription</keyword>
<dbReference type="RefSeq" id="WP_088484240.1">
    <property type="nucleotide sequence ID" value="NZ_NISI01000006.1"/>
</dbReference>
<evidence type="ECO:0000256" key="4">
    <source>
        <dbReference type="ARBA" id="ARBA00023163"/>
    </source>
</evidence>
<proteinExistence type="inferred from homology"/>
<reference evidence="6 7" key="1">
    <citation type="journal article" date="2007" name="Int. J. Syst. Evol. Microbiol.">
        <title>Description of Pelomonas aquatica sp. nov. and Pelomonas puraquae sp. nov., isolated from industrial and haemodialysis water.</title>
        <authorList>
            <person name="Gomila M."/>
            <person name="Bowien B."/>
            <person name="Falsen E."/>
            <person name="Moore E.R."/>
            <person name="Lalucat J."/>
        </authorList>
    </citation>
    <scope>NUCLEOTIDE SEQUENCE [LARGE SCALE GENOMIC DNA]</scope>
    <source>
        <strain evidence="6 7">CCUG 52769</strain>
    </source>
</reference>
<keyword evidence="7" id="KW-1185">Reference proteome</keyword>
<gene>
    <name evidence="6" type="ORF">CDO81_16065</name>
</gene>
<protein>
    <recommendedName>
        <fullName evidence="5">HTH lysR-type domain-containing protein</fullName>
    </recommendedName>
</protein>
<dbReference type="AlphaFoldDB" id="A0A254N4S9"/>
<name>A0A254N4S9_9BURK</name>
<dbReference type="PROSITE" id="PS50931">
    <property type="entry name" value="HTH_LYSR"/>
    <property type="match status" value="1"/>
</dbReference>